<name>A0A836BVZ1_9CHLO</name>
<evidence type="ECO:0000256" key="3">
    <source>
        <dbReference type="SAM" id="SignalP"/>
    </source>
</evidence>
<feature type="compositionally biased region" description="Gly residues" evidence="1">
    <location>
        <begin position="920"/>
        <end position="932"/>
    </location>
</feature>
<keyword evidence="2" id="KW-0472">Membrane</keyword>
<dbReference type="PANTHER" id="PTHR33524">
    <property type="entry name" value="C5ORF35"/>
    <property type="match status" value="1"/>
</dbReference>
<evidence type="ECO:0000256" key="1">
    <source>
        <dbReference type="SAM" id="MobiDB-lite"/>
    </source>
</evidence>
<feature type="region of interest" description="Disordered" evidence="1">
    <location>
        <begin position="336"/>
        <end position="357"/>
    </location>
</feature>
<feature type="compositionally biased region" description="Low complexity" evidence="1">
    <location>
        <begin position="414"/>
        <end position="432"/>
    </location>
</feature>
<accession>A0A836BVZ1</accession>
<feature type="region of interest" description="Disordered" evidence="1">
    <location>
        <begin position="374"/>
        <end position="458"/>
    </location>
</feature>
<feature type="compositionally biased region" description="Pro residues" evidence="1">
    <location>
        <begin position="897"/>
        <end position="912"/>
    </location>
</feature>
<evidence type="ECO:0000313" key="5">
    <source>
        <dbReference type="Proteomes" id="UP000612055"/>
    </source>
</evidence>
<feature type="compositionally biased region" description="Low complexity" evidence="1">
    <location>
        <begin position="522"/>
        <end position="531"/>
    </location>
</feature>
<comment type="caution">
    <text evidence="4">The sequence shown here is derived from an EMBL/GenBank/DDBJ whole genome shotgun (WGS) entry which is preliminary data.</text>
</comment>
<feature type="compositionally biased region" description="Acidic residues" evidence="1">
    <location>
        <begin position="386"/>
        <end position="400"/>
    </location>
</feature>
<feature type="transmembrane region" description="Helical" evidence="2">
    <location>
        <begin position="662"/>
        <end position="687"/>
    </location>
</feature>
<evidence type="ECO:0000256" key="2">
    <source>
        <dbReference type="SAM" id="Phobius"/>
    </source>
</evidence>
<dbReference type="AlphaFoldDB" id="A0A836BVZ1"/>
<feature type="compositionally biased region" description="Low complexity" evidence="1">
    <location>
        <begin position="859"/>
        <end position="896"/>
    </location>
</feature>
<feature type="transmembrane region" description="Helical" evidence="2">
    <location>
        <begin position="739"/>
        <end position="762"/>
    </location>
</feature>
<dbReference type="Proteomes" id="UP000612055">
    <property type="component" value="Unassembled WGS sequence"/>
</dbReference>
<sequence length="959" mass="98904">MWRALMGSRFAAWVIGFVSLPKARQLQQELDTQRLYILTQVYKAAQQGRTPNMQQLLLTSQSSDPVSLRAAVDAALRTQVLGTAEALHGELLAAGDPAAAASRMAAAEAQRLRRREAGASGFSKLLSSLRGGTSAERTEARVEAGPGPGPSSEAAAAAGGAGSRRAVSLSQAELAAALRRRAGFSLELRPSSVPHPEAGTGLFIQGEARAGAVVAIFPGVLYGRTQLSHMPNYPKIDTDNPYLSCRYDQSIMDSKPWAQGDPGGAASANAPASPSGGSGSSTDPGPAPAQSWWTWAGPLSASLGLLEGRHPLALGHWVNHPGPGQQANVLEASLDLALDDPGPGPGPGPAGSGPGASLAARPWLRAYLPVVQPPVSYDPYGNNTDPADDEDSDDEDGDEYDERRAAADKAGRKPASPAPASTTTTAATTATTMAGDPSALPKGRVGGRGGLRPWELQAPPGGVVRLLVLVATRPLRDGEELLQDYRMNPSVKRPDWYVVHDPEAEERKWARSQVLDRGAGGRRQQQQPAGGARPGEGGGGGGGSGGAFGAPGVGARGQGGAGYGVVRLVKVGTTDEPGDYDTLGQQKSYLEQLQLYSKVVDDAGDPNRQGTSLSWWPSPEAAEATYGWLKGLWTTLTLVNALLIASSVPGFCIATPIQNPAVLVWGLTVVVNCAALVICIVMLGFLLTYSKRNWVALQAFINRVRGLLALPTIVTICGAAMFPAAIITHSWYYFTRQGYKIALTAVVGVITILTIAFGNWVAFCDTSGKRAAGGAAAPARPAPPSAGDPARYQKQLLLELQNDQAQQLKLHNALLTLLDRKLSAIEGASAKAAHTPRSLRGDSALQMQPFNQAHQNGLTTGQAAGASTSANPHQAASAGVGPSPGPGTALHAAAAAPPAPRPPPPVPPPAPSQPTIDGTSGAGPSGGHGAGPTGVSSTPQTKATPPQGGDSGAVVLSMV</sequence>
<keyword evidence="3" id="KW-0732">Signal</keyword>
<feature type="transmembrane region" description="Helical" evidence="2">
    <location>
        <begin position="708"/>
        <end position="733"/>
    </location>
</feature>
<dbReference type="EMBL" id="JAEHOE010000072">
    <property type="protein sequence ID" value="KAG2489549.1"/>
    <property type="molecule type" value="Genomic_DNA"/>
</dbReference>
<dbReference type="OrthoDB" id="442460at2759"/>
<feature type="compositionally biased region" description="Gly residues" evidence="1">
    <location>
        <begin position="532"/>
        <end position="553"/>
    </location>
</feature>
<keyword evidence="5" id="KW-1185">Reference proteome</keyword>
<protein>
    <recommendedName>
        <fullName evidence="6">SET domain-containing protein</fullName>
    </recommendedName>
</protein>
<proteinExistence type="predicted"/>
<feature type="region of interest" description="Disordered" evidence="1">
    <location>
        <begin position="128"/>
        <end position="159"/>
    </location>
</feature>
<feature type="region of interest" description="Disordered" evidence="1">
    <location>
        <begin position="507"/>
        <end position="553"/>
    </location>
</feature>
<feature type="compositionally biased region" description="Basic and acidic residues" evidence="1">
    <location>
        <begin position="401"/>
        <end position="411"/>
    </location>
</feature>
<feature type="chain" id="PRO_5032941329" description="SET domain-containing protein" evidence="3">
    <location>
        <begin position="26"/>
        <end position="959"/>
    </location>
</feature>
<dbReference type="InterPro" id="IPR040415">
    <property type="entry name" value="SETD9"/>
</dbReference>
<evidence type="ECO:0000313" key="4">
    <source>
        <dbReference type="EMBL" id="KAG2489549.1"/>
    </source>
</evidence>
<evidence type="ECO:0008006" key="6">
    <source>
        <dbReference type="Google" id="ProtNLM"/>
    </source>
</evidence>
<organism evidence="4 5">
    <name type="scientific">Edaphochlamys debaryana</name>
    <dbReference type="NCBI Taxonomy" id="47281"/>
    <lineage>
        <taxon>Eukaryota</taxon>
        <taxon>Viridiplantae</taxon>
        <taxon>Chlorophyta</taxon>
        <taxon>core chlorophytes</taxon>
        <taxon>Chlorophyceae</taxon>
        <taxon>CS clade</taxon>
        <taxon>Chlamydomonadales</taxon>
        <taxon>Chlamydomonadales incertae sedis</taxon>
        <taxon>Edaphochlamys</taxon>
    </lineage>
</organism>
<feature type="signal peptide" evidence="3">
    <location>
        <begin position="1"/>
        <end position="25"/>
    </location>
</feature>
<feature type="compositionally biased region" description="Low complexity" evidence="1">
    <location>
        <begin position="150"/>
        <end position="159"/>
    </location>
</feature>
<keyword evidence="2" id="KW-0812">Transmembrane</keyword>
<dbReference type="PANTHER" id="PTHR33524:SF1">
    <property type="entry name" value="SET DOMAIN-CONTAINING PROTEIN"/>
    <property type="match status" value="1"/>
</dbReference>
<reference evidence="4" key="1">
    <citation type="journal article" date="2020" name="bioRxiv">
        <title>Comparative genomics of Chlamydomonas.</title>
        <authorList>
            <person name="Craig R.J."/>
            <person name="Hasan A.R."/>
            <person name="Ness R.W."/>
            <person name="Keightley P.D."/>
        </authorList>
    </citation>
    <scope>NUCLEOTIDE SEQUENCE</scope>
    <source>
        <strain evidence="4">CCAP 11/70</strain>
    </source>
</reference>
<feature type="compositionally biased region" description="Low complexity" evidence="1">
    <location>
        <begin position="264"/>
        <end position="284"/>
    </location>
</feature>
<feature type="compositionally biased region" description="Polar residues" evidence="1">
    <location>
        <begin position="935"/>
        <end position="944"/>
    </location>
</feature>
<feature type="region of interest" description="Disordered" evidence="1">
    <location>
        <begin position="857"/>
        <end position="959"/>
    </location>
</feature>
<feature type="region of interest" description="Disordered" evidence="1">
    <location>
        <begin position="253"/>
        <end position="293"/>
    </location>
</feature>
<gene>
    <name evidence="4" type="ORF">HYH03_012000</name>
</gene>
<keyword evidence="2" id="KW-1133">Transmembrane helix</keyword>